<name>A0A151B5Q9_9CLOT</name>
<protein>
    <submittedName>
        <fullName evidence="1">Uncharacterized protein</fullName>
    </submittedName>
</protein>
<keyword evidence="2" id="KW-1185">Reference proteome</keyword>
<accession>A0A151B5Q9</accession>
<proteinExistence type="predicted"/>
<comment type="caution">
    <text evidence="1">The sequence shown here is derived from an EMBL/GenBank/DDBJ whole genome shotgun (WGS) entry which is preliminary data.</text>
</comment>
<dbReference type="EMBL" id="LTBA01000005">
    <property type="protein sequence ID" value="KYH35264.1"/>
    <property type="molecule type" value="Genomic_DNA"/>
</dbReference>
<evidence type="ECO:0000313" key="1">
    <source>
        <dbReference type="EMBL" id="KYH35264.1"/>
    </source>
</evidence>
<sequence length="83" mass="9443">MIHNLFGKCKNIFIKSVNKLKGSDKRIVLAELSKMRGKGGQSFIAKKFRVSRDTIRKGTFELESKQKIVGKFNERGVSQLKKS</sequence>
<reference evidence="1 2" key="1">
    <citation type="submission" date="2016-02" db="EMBL/GenBank/DDBJ databases">
        <title>Genome sequence of Clostridium tepidiprofundi DSM 19306.</title>
        <authorList>
            <person name="Poehlein A."/>
            <person name="Daniel R."/>
        </authorList>
    </citation>
    <scope>NUCLEOTIDE SEQUENCE [LARGE SCALE GENOMIC DNA]</scope>
    <source>
        <strain evidence="1 2">DSM 19306</strain>
    </source>
</reference>
<dbReference type="AlphaFoldDB" id="A0A151B5Q9"/>
<gene>
    <name evidence="1" type="ORF">CLTEP_08890</name>
</gene>
<dbReference type="RefSeq" id="WP_066823141.1">
    <property type="nucleotide sequence ID" value="NZ_LTBA01000005.1"/>
</dbReference>
<organism evidence="1 2">
    <name type="scientific">Clostridium tepidiprofundi DSM 19306</name>
    <dbReference type="NCBI Taxonomy" id="1121338"/>
    <lineage>
        <taxon>Bacteria</taxon>
        <taxon>Bacillati</taxon>
        <taxon>Bacillota</taxon>
        <taxon>Clostridia</taxon>
        <taxon>Eubacteriales</taxon>
        <taxon>Clostridiaceae</taxon>
        <taxon>Clostridium</taxon>
    </lineage>
</organism>
<dbReference type="Proteomes" id="UP000075531">
    <property type="component" value="Unassembled WGS sequence"/>
</dbReference>
<evidence type="ECO:0000313" key="2">
    <source>
        <dbReference type="Proteomes" id="UP000075531"/>
    </source>
</evidence>
<dbReference type="PATRIC" id="fig|1121338.3.peg.914"/>